<keyword evidence="2" id="KW-0812">Transmembrane</keyword>
<keyword evidence="4" id="KW-1185">Reference proteome</keyword>
<sequence>MGGHRGVVALEASGGMDHEVQRAINSLDERTLRKLQSSNKGVARRIGSLLERVSKAEKLQLDLSVASGAETTFEPLSPRSVTSKRSNYIGTEWEIRPQNGTNSNAKQLPNSFKEMTGPRMKTDEDQKQRAYAIFLSVTQKNINCVGIHTWSLCAATRANRSFCSAIAAMVPSIVLLVLQCFVLHAVSIDSLHPPCTNNWDCHAGMWCAPSRGPGGYTSTPGMCDDCKWANLLSVQDYTNLHQRYDTDAYQAASSSLAAAVSYCNAEDAFPDRCDFVVDFRNQLTLGAFLVFFFVTWLVLVFYVVDMDKQTLITDVFAFRVEHVASFGPAQARVIQAVAWVIFNFRKFVLPGVVAYSFASLVLASPSLLGLSLPVCFVLDGLAIGFVYSIDGVLAWALLDGKSQGLIRQAFADMEAYQDQDEEHDPLAEAWLPYFGNRLLAFCFGTLILVGALATETMMDEVPLLVESPSPRACTNVGAALSMATAILVIFLMLVWTCTLQAGSFACHWTGALDVVLSPVVALVTLPMLALVFTSVGYAPI</sequence>
<feature type="transmembrane region" description="Helical" evidence="2">
    <location>
        <begin position="478"/>
        <end position="499"/>
    </location>
</feature>
<dbReference type="EMBL" id="CAUYUJ010016171">
    <property type="protein sequence ID" value="CAK0862531.1"/>
    <property type="molecule type" value="Genomic_DNA"/>
</dbReference>
<dbReference type="Proteomes" id="UP001189429">
    <property type="component" value="Unassembled WGS sequence"/>
</dbReference>
<feature type="transmembrane region" description="Helical" evidence="2">
    <location>
        <begin position="285"/>
        <end position="304"/>
    </location>
</feature>
<evidence type="ECO:0000256" key="2">
    <source>
        <dbReference type="SAM" id="Phobius"/>
    </source>
</evidence>
<protein>
    <submittedName>
        <fullName evidence="3">Uncharacterized protein</fullName>
    </submittedName>
</protein>
<evidence type="ECO:0000256" key="1">
    <source>
        <dbReference type="SAM" id="MobiDB-lite"/>
    </source>
</evidence>
<name>A0ABN9URC3_9DINO</name>
<reference evidence="3" key="1">
    <citation type="submission" date="2023-10" db="EMBL/GenBank/DDBJ databases">
        <authorList>
            <person name="Chen Y."/>
            <person name="Shah S."/>
            <person name="Dougan E. K."/>
            <person name="Thang M."/>
            <person name="Chan C."/>
        </authorList>
    </citation>
    <scope>NUCLEOTIDE SEQUENCE [LARGE SCALE GENOMIC DNA]</scope>
</reference>
<feature type="transmembrane region" description="Helical" evidence="2">
    <location>
        <begin position="376"/>
        <end position="398"/>
    </location>
</feature>
<feature type="region of interest" description="Disordered" evidence="1">
    <location>
        <begin position="95"/>
        <end position="120"/>
    </location>
</feature>
<accession>A0ABN9URC3</accession>
<proteinExistence type="predicted"/>
<feature type="transmembrane region" description="Helical" evidence="2">
    <location>
        <begin position="511"/>
        <end position="538"/>
    </location>
</feature>
<gene>
    <name evidence="3" type="ORF">PCOR1329_LOCUS50927</name>
</gene>
<feature type="compositionally biased region" description="Polar residues" evidence="1">
    <location>
        <begin position="98"/>
        <end position="110"/>
    </location>
</feature>
<feature type="transmembrane region" description="Helical" evidence="2">
    <location>
        <begin position="347"/>
        <end position="370"/>
    </location>
</feature>
<evidence type="ECO:0000313" key="3">
    <source>
        <dbReference type="EMBL" id="CAK0862531.1"/>
    </source>
</evidence>
<evidence type="ECO:0000313" key="4">
    <source>
        <dbReference type="Proteomes" id="UP001189429"/>
    </source>
</evidence>
<feature type="transmembrane region" description="Helical" evidence="2">
    <location>
        <begin position="438"/>
        <end position="458"/>
    </location>
</feature>
<feature type="transmembrane region" description="Helical" evidence="2">
    <location>
        <begin position="165"/>
        <end position="186"/>
    </location>
</feature>
<organism evidence="3 4">
    <name type="scientific">Prorocentrum cordatum</name>
    <dbReference type="NCBI Taxonomy" id="2364126"/>
    <lineage>
        <taxon>Eukaryota</taxon>
        <taxon>Sar</taxon>
        <taxon>Alveolata</taxon>
        <taxon>Dinophyceae</taxon>
        <taxon>Prorocentrales</taxon>
        <taxon>Prorocentraceae</taxon>
        <taxon>Prorocentrum</taxon>
    </lineage>
</organism>
<keyword evidence="2" id="KW-0472">Membrane</keyword>
<keyword evidence="2" id="KW-1133">Transmembrane helix</keyword>
<comment type="caution">
    <text evidence="3">The sequence shown here is derived from an EMBL/GenBank/DDBJ whole genome shotgun (WGS) entry which is preliminary data.</text>
</comment>